<evidence type="ECO:0000256" key="6">
    <source>
        <dbReference type="ARBA" id="ARBA00049547"/>
    </source>
</evidence>
<evidence type="ECO:0000256" key="3">
    <source>
        <dbReference type="ARBA" id="ARBA00022630"/>
    </source>
</evidence>
<dbReference type="Pfam" id="PF01266">
    <property type="entry name" value="DAO"/>
    <property type="match status" value="1"/>
</dbReference>
<feature type="binding site" evidence="7">
    <location>
        <begin position="40"/>
        <end position="41"/>
    </location>
    <ligand>
        <name>FAD</name>
        <dbReference type="ChEBI" id="CHEBI:57692"/>
    </ligand>
</feature>
<keyword evidence="5" id="KW-0560">Oxidoreductase</keyword>
<dbReference type="OrthoDB" id="246701at2"/>
<feature type="binding site" evidence="7">
    <location>
        <begin position="33"/>
        <end position="34"/>
    </location>
    <ligand>
        <name>FAD</name>
        <dbReference type="ChEBI" id="CHEBI:57692"/>
    </ligand>
</feature>
<sequence>MKPRILVIGAGVVGLTTALCARRAGYEVVIAADRFAPDITSVVAGALWEWPPAVCGHHRDEVSVDRSKAWCLTSYQRFQRLAEDAHSGVHVRPAIFYFRGPIEDNPVEHRKMLELATHVSGFRRDPSLADENGVSPSAKVADAYTHLAPMIDTDVYLRWLYGHVTSAGCVVVRTRIEGDLVAQQQGLLAAFGVDFIVNCAGLGAIELTGEAMYPLRGALVHAHNDGRTMPRITRAHLMAHDATLGGQNMVFIVPRGRYRLVLGGLVEPDQWNTDLTLDNHAPVREMLARCQEFLPALRDVSLCDEGTVRTGLRPMRRQGVRLGHQAGTRILHNVGHGGSGVTLSWGCAEEVVQLLDHVSVATTAIRP</sequence>
<dbReference type="PIRSF" id="PIRSF000189">
    <property type="entry name" value="D-aa_oxidase"/>
    <property type="match status" value="1"/>
</dbReference>
<dbReference type="SUPFAM" id="SSF54373">
    <property type="entry name" value="FAD-linked reductases, C-terminal domain"/>
    <property type="match status" value="1"/>
</dbReference>
<comment type="caution">
    <text evidence="9">The sequence shown here is derived from an EMBL/GenBank/DDBJ whole genome shotgun (WGS) entry which is preliminary data.</text>
</comment>
<dbReference type="Proteomes" id="UP000316639">
    <property type="component" value="Unassembled WGS sequence"/>
</dbReference>
<reference evidence="9 10" key="1">
    <citation type="submission" date="2019-07" db="EMBL/GenBank/DDBJ databases">
        <title>Lentzea xizangensis sp. nov., isolated from Qinghai-Tibetan Plateau Soils.</title>
        <authorList>
            <person name="Huang J."/>
        </authorList>
    </citation>
    <scope>NUCLEOTIDE SEQUENCE [LARGE SCALE GENOMIC DNA]</scope>
    <source>
        <strain evidence="9 10">FXJ1.1311</strain>
    </source>
</reference>
<dbReference type="InterPro" id="IPR006076">
    <property type="entry name" value="FAD-dep_OxRdtase"/>
</dbReference>
<protein>
    <submittedName>
        <fullName evidence="9">FAD-binding oxidoreductase</fullName>
    </submittedName>
</protein>
<dbReference type="InterPro" id="IPR023209">
    <property type="entry name" value="DAO"/>
</dbReference>
<comment type="similarity">
    <text evidence="2">Belongs to the DAMOX/DASOX family.</text>
</comment>
<evidence type="ECO:0000259" key="8">
    <source>
        <dbReference type="Pfam" id="PF01266"/>
    </source>
</evidence>
<dbReference type="RefSeq" id="WP_146354342.1">
    <property type="nucleotide sequence ID" value="NZ_VOBR01000015.1"/>
</dbReference>
<dbReference type="GO" id="GO:0071949">
    <property type="term" value="F:FAD binding"/>
    <property type="evidence" value="ECO:0007669"/>
    <property type="project" value="InterPro"/>
</dbReference>
<accession>A0A563EPW8</accession>
<dbReference type="Gene3D" id="3.30.9.10">
    <property type="entry name" value="D-Amino Acid Oxidase, subunit A, domain 2"/>
    <property type="match status" value="1"/>
</dbReference>
<feature type="domain" description="FAD dependent oxidoreductase" evidence="8">
    <location>
        <begin position="4"/>
        <end position="354"/>
    </location>
</feature>
<evidence type="ECO:0000256" key="1">
    <source>
        <dbReference type="ARBA" id="ARBA00001974"/>
    </source>
</evidence>
<dbReference type="GO" id="GO:0005737">
    <property type="term" value="C:cytoplasm"/>
    <property type="evidence" value="ECO:0007669"/>
    <property type="project" value="TreeGrafter"/>
</dbReference>
<dbReference type="PANTHER" id="PTHR11530">
    <property type="entry name" value="D-AMINO ACID OXIDASE"/>
    <property type="match status" value="1"/>
</dbReference>
<evidence type="ECO:0000256" key="4">
    <source>
        <dbReference type="ARBA" id="ARBA00022827"/>
    </source>
</evidence>
<dbReference type="EMBL" id="VOBR01000015">
    <property type="protein sequence ID" value="TWP49473.1"/>
    <property type="molecule type" value="Genomic_DNA"/>
</dbReference>
<keyword evidence="10" id="KW-1185">Reference proteome</keyword>
<comment type="catalytic activity">
    <reaction evidence="6">
        <text>a D-alpha-amino acid + O2 + H2O = a 2-oxocarboxylate + H2O2 + NH4(+)</text>
        <dbReference type="Rhea" id="RHEA:21816"/>
        <dbReference type="ChEBI" id="CHEBI:15377"/>
        <dbReference type="ChEBI" id="CHEBI:15379"/>
        <dbReference type="ChEBI" id="CHEBI:16240"/>
        <dbReference type="ChEBI" id="CHEBI:28938"/>
        <dbReference type="ChEBI" id="CHEBI:35179"/>
        <dbReference type="ChEBI" id="CHEBI:59871"/>
        <dbReference type="EC" id="1.4.3.3"/>
    </reaction>
    <physiologicalReaction direction="left-to-right" evidence="6">
        <dbReference type="Rhea" id="RHEA:21817"/>
    </physiologicalReaction>
</comment>
<gene>
    <name evidence="9" type="ORF">FKR81_23265</name>
</gene>
<dbReference type="SUPFAM" id="SSF51971">
    <property type="entry name" value="Nucleotide-binding domain"/>
    <property type="match status" value="1"/>
</dbReference>
<evidence type="ECO:0000256" key="5">
    <source>
        <dbReference type="ARBA" id="ARBA00023002"/>
    </source>
</evidence>
<evidence type="ECO:0000256" key="7">
    <source>
        <dbReference type="PIRSR" id="PIRSR000189-1"/>
    </source>
</evidence>
<organism evidence="9 10">
    <name type="scientific">Lentzea tibetensis</name>
    <dbReference type="NCBI Taxonomy" id="2591470"/>
    <lineage>
        <taxon>Bacteria</taxon>
        <taxon>Bacillati</taxon>
        <taxon>Actinomycetota</taxon>
        <taxon>Actinomycetes</taxon>
        <taxon>Pseudonocardiales</taxon>
        <taxon>Pseudonocardiaceae</taxon>
        <taxon>Lentzea</taxon>
    </lineage>
</organism>
<dbReference type="Gene3D" id="3.40.50.720">
    <property type="entry name" value="NAD(P)-binding Rossmann-like Domain"/>
    <property type="match status" value="1"/>
</dbReference>
<dbReference type="GO" id="GO:0019478">
    <property type="term" value="P:D-amino acid catabolic process"/>
    <property type="evidence" value="ECO:0007669"/>
    <property type="project" value="TreeGrafter"/>
</dbReference>
<dbReference type="GO" id="GO:0003884">
    <property type="term" value="F:D-amino-acid oxidase activity"/>
    <property type="evidence" value="ECO:0007669"/>
    <property type="project" value="UniProtKB-EC"/>
</dbReference>
<proteinExistence type="inferred from homology"/>
<keyword evidence="3" id="KW-0285">Flavoprotein</keyword>
<dbReference type="AlphaFoldDB" id="A0A563EPW8"/>
<feature type="binding site" evidence="7">
    <location>
        <position position="313"/>
    </location>
    <ligand>
        <name>D-serine</name>
        <dbReference type="ChEBI" id="CHEBI:35247"/>
    </ligand>
</feature>
<dbReference type="PANTHER" id="PTHR11530:SF25">
    <property type="entry name" value="FAD DEPENDENT OXIDOREDUCTASE DOMAIN-CONTAINING PROTEIN"/>
    <property type="match status" value="1"/>
</dbReference>
<name>A0A563EPW8_9PSEU</name>
<keyword evidence="4 7" id="KW-0274">FAD</keyword>
<comment type="cofactor">
    <cofactor evidence="1 7">
        <name>FAD</name>
        <dbReference type="ChEBI" id="CHEBI:57692"/>
    </cofactor>
</comment>
<feature type="binding site" evidence="7">
    <location>
        <begin position="337"/>
        <end position="342"/>
    </location>
    <ligand>
        <name>FAD</name>
        <dbReference type="ChEBI" id="CHEBI:57692"/>
    </ligand>
</feature>
<evidence type="ECO:0000313" key="10">
    <source>
        <dbReference type="Proteomes" id="UP000316639"/>
    </source>
</evidence>
<evidence type="ECO:0000256" key="2">
    <source>
        <dbReference type="ARBA" id="ARBA00006730"/>
    </source>
</evidence>
<evidence type="ECO:0000313" key="9">
    <source>
        <dbReference type="EMBL" id="TWP49473.1"/>
    </source>
</evidence>
<feature type="binding site" evidence="7">
    <location>
        <position position="338"/>
    </location>
    <ligand>
        <name>D-dopa</name>
        <dbReference type="ChEBI" id="CHEBI:149689"/>
    </ligand>
</feature>